<dbReference type="PRINTS" id="PR01638">
    <property type="entry name" value="MHCCLASSI"/>
</dbReference>
<evidence type="ECO:0000256" key="3">
    <source>
        <dbReference type="ARBA" id="ARBA00022692"/>
    </source>
</evidence>
<dbReference type="SUPFAM" id="SSF48726">
    <property type="entry name" value="Immunoglobulin"/>
    <property type="match status" value="1"/>
</dbReference>
<dbReference type="AlphaFoldDB" id="A0A7J7EIB2"/>
<dbReference type="GO" id="GO:0002476">
    <property type="term" value="P:antigen processing and presentation of endogenous peptide antigen via MHC class Ib"/>
    <property type="evidence" value="ECO:0007669"/>
    <property type="project" value="TreeGrafter"/>
</dbReference>
<keyword evidence="6" id="KW-0472">Membrane</keyword>
<dbReference type="GO" id="GO:0002486">
    <property type="term" value="P:antigen processing and presentation of endogenous peptide antigen via MHC class I via ER pathway, TAP-independent"/>
    <property type="evidence" value="ECO:0007669"/>
    <property type="project" value="TreeGrafter"/>
</dbReference>
<name>A0A7J7EIB2_DICBM</name>
<organism evidence="11 12">
    <name type="scientific">Diceros bicornis minor</name>
    <name type="common">South-central black rhinoceros</name>
    <dbReference type="NCBI Taxonomy" id="77932"/>
    <lineage>
        <taxon>Eukaryota</taxon>
        <taxon>Metazoa</taxon>
        <taxon>Chordata</taxon>
        <taxon>Craniata</taxon>
        <taxon>Vertebrata</taxon>
        <taxon>Euteleostomi</taxon>
        <taxon>Mammalia</taxon>
        <taxon>Eutheria</taxon>
        <taxon>Laurasiatheria</taxon>
        <taxon>Perissodactyla</taxon>
        <taxon>Rhinocerotidae</taxon>
        <taxon>Diceros</taxon>
    </lineage>
</organism>
<evidence type="ECO:0000256" key="9">
    <source>
        <dbReference type="SAM" id="MobiDB-lite"/>
    </source>
</evidence>
<dbReference type="PANTHER" id="PTHR16675">
    <property type="entry name" value="MHC CLASS I-RELATED"/>
    <property type="match status" value="1"/>
</dbReference>
<dbReference type="SMART" id="SM00407">
    <property type="entry name" value="IGc1"/>
    <property type="match status" value="1"/>
</dbReference>
<accession>A0A7J7EIB2</accession>
<dbReference type="EMBL" id="JACDTQ010002860">
    <property type="protein sequence ID" value="KAF5915515.1"/>
    <property type="molecule type" value="Genomic_DNA"/>
</dbReference>
<evidence type="ECO:0000256" key="1">
    <source>
        <dbReference type="ARBA" id="ARBA00004479"/>
    </source>
</evidence>
<evidence type="ECO:0000256" key="8">
    <source>
        <dbReference type="RuleBase" id="RU004439"/>
    </source>
</evidence>
<comment type="caution">
    <text evidence="11">The sequence shown here is derived from an EMBL/GenBank/DDBJ whole genome shotgun (WGS) entry which is preliminary data.</text>
</comment>
<dbReference type="GO" id="GO:0098553">
    <property type="term" value="C:lumenal side of endoplasmic reticulum membrane"/>
    <property type="evidence" value="ECO:0007669"/>
    <property type="project" value="UniProtKB-ARBA"/>
</dbReference>
<proteinExistence type="inferred from homology"/>
<dbReference type="InterPro" id="IPR037055">
    <property type="entry name" value="MHC_I-like_Ag-recog_sf"/>
</dbReference>
<evidence type="ECO:0000259" key="10">
    <source>
        <dbReference type="SMART" id="SM00407"/>
    </source>
</evidence>
<dbReference type="InterPro" id="IPR013783">
    <property type="entry name" value="Ig-like_fold"/>
</dbReference>
<evidence type="ECO:0000313" key="11">
    <source>
        <dbReference type="EMBL" id="KAF5915515.1"/>
    </source>
</evidence>
<dbReference type="InterPro" id="IPR036179">
    <property type="entry name" value="Ig-like_dom_sf"/>
</dbReference>
<dbReference type="CDD" id="cd07698">
    <property type="entry name" value="IgC1_MHC_I_alpha3"/>
    <property type="match status" value="1"/>
</dbReference>
<reference evidence="11 12" key="1">
    <citation type="journal article" date="2020" name="Mol. Biol. Evol.">
        <title>Interspecific Gene Flow and the Evolution of Specialization in Black and White Rhinoceros.</title>
        <authorList>
            <person name="Moodley Y."/>
            <person name="Westbury M.V."/>
            <person name="Russo I.M."/>
            <person name="Gopalakrishnan S."/>
            <person name="Rakotoarivelo A."/>
            <person name="Olsen R.A."/>
            <person name="Prost S."/>
            <person name="Tunstall T."/>
            <person name="Ryder O.A."/>
            <person name="Dalen L."/>
            <person name="Bruford M.W."/>
        </authorList>
    </citation>
    <scope>NUCLEOTIDE SEQUENCE [LARGE SCALE GENOMIC DNA]</scope>
    <source>
        <strain evidence="11">SBR-YM</strain>
        <tissue evidence="11">Skin</tissue>
    </source>
</reference>
<evidence type="ECO:0000313" key="12">
    <source>
        <dbReference type="Proteomes" id="UP000551758"/>
    </source>
</evidence>
<evidence type="ECO:0000256" key="2">
    <source>
        <dbReference type="ARBA" id="ARBA00022451"/>
    </source>
</evidence>
<dbReference type="PANTHER" id="PTHR16675:SF251">
    <property type="entry name" value="HLA CLASS I HISTOCOMPATIBILITY ANTIGEN, C ALPHA CHAIN"/>
    <property type="match status" value="1"/>
</dbReference>
<sequence length="308" mass="34956">MGVAGCGGGARVPYTPVALWMQPGATLVPPELKGLQFIYKGADYLALNMDLHSWTAAAKWALISRHKWEVAGVEHCRNYLEDMCMKWLLRRLEKGKEMLQRIDRCKVPEFSYLSSQTPPKIHMTHHPISDHEVTLRCWALSFYPAEITLTWQHDRTDLTQDMELVETRPVGDGTCQKWATVMMPSREEQRFTWHVQHEGLPEAITLRWGKEEDEGVASSQAKQQPLWKTSAGSRLRPWDQDPHLPRATSSAQHPNHERHAGLVLFVVIVTTGAEVTVPRALMCLSRQVRPWRAPEVGKCGGRGDGTRL</sequence>
<dbReference type="GO" id="GO:0006955">
    <property type="term" value="P:immune response"/>
    <property type="evidence" value="ECO:0007669"/>
    <property type="project" value="TreeGrafter"/>
</dbReference>
<dbReference type="GO" id="GO:0005102">
    <property type="term" value="F:signaling receptor binding"/>
    <property type="evidence" value="ECO:0007669"/>
    <property type="project" value="TreeGrafter"/>
</dbReference>
<dbReference type="Pfam" id="PF07654">
    <property type="entry name" value="C1-set"/>
    <property type="match status" value="1"/>
</dbReference>
<dbReference type="SUPFAM" id="SSF54452">
    <property type="entry name" value="MHC antigen-recognition domain"/>
    <property type="match status" value="1"/>
</dbReference>
<feature type="region of interest" description="Disordered" evidence="9">
    <location>
        <begin position="211"/>
        <end position="255"/>
    </location>
</feature>
<dbReference type="GO" id="GO:0042605">
    <property type="term" value="F:peptide antigen binding"/>
    <property type="evidence" value="ECO:0007669"/>
    <property type="project" value="TreeGrafter"/>
</dbReference>
<dbReference type="InterPro" id="IPR001039">
    <property type="entry name" value="MHC_I_a_a1/a2"/>
</dbReference>
<dbReference type="GO" id="GO:0009897">
    <property type="term" value="C:external side of plasma membrane"/>
    <property type="evidence" value="ECO:0007669"/>
    <property type="project" value="TreeGrafter"/>
</dbReference>
<dbReference type="InterPro" id="IPR050208">
    <property type="entry name" value="MHC_class-I_related"/>
</dbReference>
<dbReference type="Gene3D" id="3.30.500.10">
    <property type="entry name" value="MHC class I-like antigen recognition-like"/>
    <property type="match status" value="1"/>
</dbReference>
<keyword evidence="3" id="KW-0812">Transmembrane</keyword>
<protein>
    <recommendedName>
        <fullName evidence="10">Immunoglobulin C1-set domain-containing protein</fullName>
    </recommendedName>
</protein>
<evidence type="ECO:0000256" key="6">
    <source>
        <dbReference type="ARBA" id="ARBA00023136"/>
    </source>
</evidence>
<evidence type="ECO:0000256" key="7">
    <source>
        <dbReference type="ARBA" id="ARBA00023180"/>
    </source>
</evidence>
<keyword evidence="2" id="KW-0490">MHC I</keyword>
<comment type="subcellular location">
    <subcellularLocation>
        <location evidence="1">Membrane</location>
        <topology evidence="1">Single-pass type I membrane protein</topology>
    </subcellularLocation>
</comment>
<dbReference type="FunFam" id="2.60.40.10:FF:000014">
    <property type="entry name" value="H-2 class I histocompatibility antigen, alpha chain"/>
    <property type="match status" value="1"/>
</dbReference>
<dbReference type="InterPro" id="IPR003597">
    <property type="entry name" value="Ig_C1-set"/>
</dbReference>
<keyword evidence="7" id="KW-0325">Glycoprotein</keyword>
<dbReference type="GO" id="GO:0030670">
    <property type="term" value="C:phagocytic vesicle membrane"/>
    <property type="evidence" value="ECO:0007669"/>
    <property type="project" value="UniProtKB-ARBA"/>
</dbReference>
<dbReference type="Pfam" id="PF00129">
    <property type="entry name" value="MHC_I"/>
    <property type="match status" value="1"/>
</dbReference>
<evidence type="ECO:0000256" key="4">
    <source>
        <dbReference type="ARBA" id="ARBA00022859"/>
    </source>
</evidence>
<keyword evidence="12" id="KW-1185">Reference proteome</keyword>
<dbReference type="GO" id="GO:0005615">
    <property type="term" value="C:extracellular space"/>
    <property type="evidence" value="ECO:0007669"/>
    <property type="project" value="TreeGrafter"/>
</dbReference>
<dbReference type="InterPro" id="IPR011162">
    <property type="entry name" value="MHC_I/II-like_Ag-recog"/>
</dbReference>
<dbReference type="GO" id="GO:0042612">
    <property type="term" value="C:MHC class I protein complex"/>
    <property type="evidence" value="ECO:0007669"/>
    <property type="project" value="UniProtKB-KW"/>
</dbReference>
<keyword evidence="4" id="KW-0391">Immunity</keyword>
<dbReference type="GO" id="GO:0001916">
    <property type="term" value="P:positive regulation of T cell mediated cytotoxicity"/>
    <property type="evidence" value="ECO:0007669"/>
    <property type="project" value="TreeGrafter"/>
</dbReference>
<comment type="similarity">
    <text evidence="8">Belongs to the MHC class I family.</text>
</comment>
<feature type="domain" description="Immunoglobulin C1-set" evidence="10">
    <location>
        <begin position="132"/>
        <end position="203"/>
    </location>
</feature>
<dbReference type="InterPro" id="IPR011161">
    <property type="entry name" value="MHC_I-like_Ag-recog"/>
</dbReference>
<feature type="compositionally biased region" description="Polar residues" evidence="9">
    <location>
        <begin position="217"/>
        <end position="232"/>
    </location>
</feature>
<gene>
    <name evidence="11" type="ORF">HPG69_012678</name>
</gene>
<evidence type="ECO:0000256" key="5">
    <source>
        <dbReference type="ARBA" id="ARBA00022989"/>
    </source>
</evidence>
<keyword evidence="5" id="KW-1133">Transmembrane helix</keyword>
<dbReference type="Gene3D" id="2.60.40.10">
    <property type="entry name" value="Immunoglobulins"/>
    <property type="match status" value="1"/>
</dbReference>
<dbReference type="Proteomes" id="UP000551758">
    <property type="component" value="Unassembled WGS sequence"/>
</dbReference>